<dbReference type="STRING" id="554083.BKD30_11760"/>
<name>A0A1R1L7T1_9MICC</name>
<dbReference type="RefSeq" id="WP_076704828.1">
    <property type="nucleotide sequence ID" value="NZ_MRDE01000072.1"/>
</dbReference>
<dbReference type="Gene3D" id="2.30.40.10">
    <property type="entry name" value="Urease, subunit C, domain 1"/>
    <property type="match status" value="1"/>
</dbReference>
<protein>
    <recommendedName>
        <fullName evidence="1">Amidohydrolase 3 domain-containing protein</fullName>
    </recommendedName>
</protein>
<gene>
    <name evidence="2" type="ORF">BKD30_11760</name>
</gene>
<dbReference type="GO" id="GO:0016810">
    <property type="term" value="F:hydrolase activity, acting on carbon-nitrogen (but not peptide) bonds"/>
    <property type="evidence" value="ECO:0007669"/>
    <property type="project" value="InterPro"/>
</dbReference>
<dbReference type="InterPro" id="IPR011059">
    <property type="entry name" value="Metal-dep_hydrolase_composite"/>
</dbReference>
<keyword evidence="3" id="KW-1185">Reference proteome</keyword>
<evidence type="ECO:0000313" key="2">
    <source>
        <dbReference type="EMBL" id="OMH23585.1"/>
    </source>
</evidence>
<sequence length="533" mass="56353">MTTTLYTAAAVHTLADDAGDGPARALLVRAGRVLATGDPARLRAHAPAGTRIVDLGDSVVVPGFTDAHVHLTQFAEELMGVDLRSAASEQEALRRVESHVRTMPPGAWLFGGSWNHNHWTPPAQPDRYGLDAVTGERPVTLISADAHTVWANTAALHRLGITRDTPDPVGGEIVRDAAGEATGILRESAVFPVRELQNGPAGGDGVEQFRAAQRYLLAQGVTGVHDVDGMTVLHAAERLRADGDLHLRLHKLLPVADLDEHIAAGLRTGDGDPWIRIGPVKIFSDGALGSHTCLMTHPFADSTGGTSNGDDHGVEVTAPAQLDALLTHAASHGIAAAVHAIGDRANGQVLDAFARAADLTREHRLRHRIEHVQFIRRPDLDRLAALGVVASMQPQHYAPDLSLRHFVPDDGLAAYAWRSVLDAGVTLAFGSDAPVEAPRPLHGIAAAVARWGPDGRPGRWQPAERLTPREALAAYTTGAAAASGESTIKGTLAPGMLADFVALDIDPLTATSDAVRDATVRATVVDGVIRYRA</sequence>
<dbReference type="PANTHER" id="PTHR22642">
    <property type="entry name" value="IMIDAZOLONEPROPIONASE"/>
    <property type="match status" value="1"/>
</dbReference>
<dbReference type="PANTHER" id="PTHR22642:SF2">
    <property type="entry name" value="PROTEIN LONG AFTER FAR-RED 3"/>
    <property type="match status" value="1"/>
</dbReference>
<dbReference type="AlphaFoldDB" id="A0A1R1L7T1"/>
<evidence type="ECO:0000313" key="3">
    <source>
        <dbReference type="Proteomes" id="UP000187085"/>
    </source>
</evidence>
<dbReference type="EMBL" id="MRDE01000072">
    <property type="protein sequence ID" value="OMH23585.1"/>
    <property type="molecule type" value="Genomic_DNA"/>
</dbReference>
<comment type="caution">
    <text evidence="2">The sequence shown here is derived from an EMBL/GenBank/DDBJ whole genome shotgun (WGS) entry which is preliminary data.</text>
</comment>
<dbReference type="OrthoDB" id="3238066at2"/>
<dbReference type="SUPFAM" id="SSF51556">
    <property type="entry name" value="Metallo-dependent hydrolases"/>
    <property type="match status" value="1"/>
</dbReference>
<dbReference type="CDD" id="cd01300">
    <property type="entry name" value="YtcJ_like"/>
    <property type="match status" value="1"/>
</dbReference>
<reference evidence="2 3" key="1">
    <citation type="submission" date="2016-12" db="EMBL/GenBank/DDBJ databases">
        <title>Draft genome of Tersicoccus phoenicis 1P05MA.</title>
        <authorList>
            <person name="Nakajima Y."/>
            <person name="Yoshizawa S."/>
            <person name="Nakamura K."/>
            <person name="Ogura Y."/>
            <person name="Hayashi T."/>
            <person name="Kogure K."/>
        </authorList>
    </citation>
    <scope>NUCLEOTIDE SEQUENCE [LARGE SCALE GENOMIC DNA]</scope>
    <source>
        <strain evidence="2 3">1p05MA</strain>
    </source>
</reference>
<accession>A0A1R1L7T1</accession>
<dbReference type="InterPro" id="IPR013108">
    <property type="entry name" value="Amidohydro_3"/>
</dbReference>
<evidence type="ECO:0000259" key="1">
    <source>
        <dbReference type="Pfam" id="PF07969"/>
    </source>
</evidence>
<organism evidence="2 3">
    <name type="scientific">Tersicoccus phoenicis</name>
    <dbReference type="NCBI Taxonomy" id="554083"/>
    <lineage>
        <taxon>Bacteria</taxon>
        <taxon>Bacillati</taxon>
        <taxon>Actinomycetota</taxon>
        <taxon>Actinomycetes</taxon>
        <taxon>Micrococcales</taxon>
        <taxon>Micrococcaceae</taxon>
        <taxon>Tersicoccus</taxon>
    </lineage>
</organism>
<dbReference type="InterPro" id="IPR033932">
    <property type="entry name" value="YtcJ-like"/>
</dbReference>
<dbReference type="SUPFAM" id="SSF51338">
    <property type="entry name" value="Composite domain of metallo-dependent hydrolases"/>
    <property type="match status" value="1"/>
</dbReference>
<feature type="domain" description="Amidohydrolase 3" evidence="1">
    <location>
        <begin position="51"/>
        <end position="531"/>
    </location>
</feature>
<dbReference type="Gene3D" id="3.10.310.70">
    <property type="match status" value="1"/>
</dbReference>
<dbReference type="Gene3D" id="3.20.20.140">
    <property type="entry name" value="Metal-dependent hydrolases"/>
    <property type="match status" value="1"/>
</dbReference>
<dbReference type="Pfam" id="PF07969">
    <property type="entry name" value="Amidohydro_3"/>
    <property type="match status" value="1"/>
</dbReference>
<dbReference type="Proteomes" id="UP000187085">
    <property type="component" value="Unassembled WGS sequence"/>
</dbReference>
<dbReference type="InterPro" id="IPR032466">
    <property type="entry name" value="Metal_Hydrolase"/>
</dbReference>
<proteinExistence type="predicted"/>